<organism evidence="3 4">
    <name type="scientific">Amphiprion ocellaris</name>
    <name type="common">Clown anemonefish</name>
    <dbReference type="NCBI Taxonomy" id="80972"/>
    <lineage>
        <taxon>Eukaryota</taxon>
        <taxon>Metazoa</taxon>
        <taxon>Chordata</taxon>
        <taxon>Craniata</taxon>
        <taxon>Vertebrata</taxon>
        <taxon>Euteleostomi</taxon>
        <taxon>Actinopterygii</taxon>
        <taxon>Neopterygii</taxon>
        <taxon>Teleostei</taxon>
        <taxon>Neoteleostei</taxon>
        <taxon>Acanthomorphata</taxon>
        <taxon>Ovalentaria</taxon>
        <taxon>Pomacentridae</taxon>
        <taxon>Amphiprion</taxon>
    </lineage>
</organism>
<feature type="compositionally biased region" description="Basic and acidic residues" evidence="2">
    <location>
        <begin position="1525"/>
        <end position="1547"/>
    </location>
</feature>
<feature type="compositionally biased region" description="Low complexity" evidence="2">
    <location>
        <begin position="599"/>
        <end position="618"/>
    </location>
</feature>
<dbReference type="Ensembl" id="ENSAOCT00000012802.2">
    <property type="protein sequence ID" value="ENSAOCP00000020569.2"/>
    <property type="gene ID" value="ENSAOCG00000000183.2"/>
</dbReference>
<keyword evidence="4" id="KW-1185">Reference proteome</keyword>
<feature type="region of interest" description="Disordered" evidence="2">
    <location>
        <begin position="1195"/>
        <end position="1351"/>
    </location>
</feature>
<dbReference type="GeneID" id="111585184"/>
<feature type="compositionally biased region" description="Polar residues" evidence="2">
    <location>
        <begin position="17"/>
        <end position="26"/>
    </location>
</feature>
<reference evidence="3" key="3">
    <citation type="submission" date="2025-09" db="UniProtKB">
        <authorList>
            <consortium name="Ensembl"/>
        </authorList>
    </citation>
    <scope>IDENTIFICATION</scope>
</reference>
<dbReference type="KEGG" id="aoce:111585184"/>
<feature type="compositionally biased region" description="Basic and acidic residues" evidence="2">
    <location>
        <begin position="71"/>
        <end position="88"/>
    </location>
</feature>
<evidence type="ECO:0000313" key="4">
    <source>
        <dbReference type="Proteomes" id="UP001501940"/>
    </source>
</evidence>
<feature type="compositionally biased region" description="Low complexity" evidence="2">
    <location>
        <begin position="394"/>
        <end position="587"/>
    </location>
</feature>
<feature type="compositionally biased region" description="Low complexity" evidence="2">
    <location>
        <begin position="628"/>
        <end position="645"/>
    </location>
</feature>
<dbReference type="GeneTree" id="ENSGT00390000012397"/>
<keyword evidence="1" id="KW-0175">Coiled coil</keyword>
<dbReference type="Proteomes" id="UP001501940">
    <property type="component" value="Chromosome 20"/>
</dbReference>
<feature type="region of interest" description="Disordered" evidence="2">
    <location>
        <begin position="1517"/>
        <end position="1560"/>
    </location>
</feature>
<evidence type="ECO:0000256" key="1">
    <source>
        <dbReference type="SAM" id="Coils"/>
    </source>
</evidence>
<dbReference type="CTD" id="9786"/>
<evidence type="ECO:0008006" key="5">
    <source>
        <dbReference type="Google" id="ProtNLM"/>
    </source>
</evidence>
<feature type="compositionally biased region" description="Acidic residues" evidence="2">
    <location>
        <begin position="1002"/>
        <end position="1013"/>
    </location>
</feature>
<dbReference type="STRING" id="80972.ENSAOCP00000020569"/>
<dbReference type="RefSeq" id="XP_023150356.2">
    <property type="nucleotide sequence ID" value="XM_023294588.3"/>
</dbReference>
<feature type="region of interest" description="Disordered" evidence="2">
    <location>
        <begin position="1378"/>
        <end position="1504"/>
    </location>
</feature>
<reference evidence="3 4" key="1">
    <citation type="submission" date="2022-01" db="EMBL/GenBank/DDBJ databases">
        <title>A chromosome-scale genome assembly of the false clownfish, Amphiprion ocellaris.</title>
        <authorList>
            <person name="Ryu T."/>
        </authorList>
    </citation>
    <scope>NUCLEOTIDE SEQUENCE [LARGE SCALE GENOMIC DNA]</scope>
</reference>
<feature type="region of interest" description="Disordered" evidence="2">
    <location>
        <begin position="1"/>
        <end position="90"/>
    </location>
</feature>
<dbReference type="GO" id="GO:0036064">
    <property type="term" value="C:ciliary basal body"/>
    <property type="evidence" value="ECO:0007669"/>
    <property type="project" value="TreeGrafter"/>
</dbReference>
<feature type="compositionally biased region" description="Basic and acidic residues" evidence="2">
    <location>
        <begin position="1272"/>
        <end position="1282"/>
    </location>
</feature>
<feature type="region of interest" description="Disordered" evidence="2">
    <location>
        <begin position="942"/>
        <end position="1020"/>
    </location>
</feature>
<feature type="compositionally biased region" description="Polar residues" evidence="2">
    <location>
        <begin position="135"/>
        <end position="151"/>
    </location>
</feature>
<feature type="region of interest" description="Disordered" evidence="2">
    <location>
        <begin position="386"/>
        <end position="645"/>
    </location>
</feature>
<feature type="compositionally biased region" description="Low complexity" evidence="2">
    <location>
        <begin position="1548"/>
        <end position="1560"/>
    </location>
</feature>
<feature type="region of interest" description="Disordered" evidence="2">
    <location>
        <begin position="135"/>
        <end position="167"/>
    </location>
</feature>
<feature type="coiled-coil region" evidence="1">
    <location>
        <begin position="682"/>
        <end position="709"/>
    </location>
</feature>
<evidence type="ECO:0000313" key="3">
    <source>
        <dbReference type="Ensembl" id="ENSAOCP00000020569.2"/>
    </source>
</evidence>
<dbReference type="GO" id="GO:0005814">
    <property type="term" value="C:centriole"/>
    <property type="evidence" value="ECO:0007669"/>
    <property type="project" value="TreeGrafter"/>
</dbReference>
<reference evidence="3" key="2">
    <citation type="submission" date="2025-08" db="UniProtKB">
        <authorList>
            <consortium name="Ensembl"/>
        </authorList>
    </citation>
    <scope>IDENTIFICATION</scope>
</reference>
<dbReference type="Pfam" id="PF15324">
    <property type="entry name" value="TALPID3"/>
    <property type="match status" value="3"/>
</dbReference>
<feature type="region of interest" description="Disordered" evidence="2">
    <location>
        <begin position="766"/>
        <end position="822"/>
    </location>
</feature>
<evidence type="ECO:0000256" key="2">
    <source>
        <dbReference type="SAM" id="MobiDB-lite"/>
    </source>
</evidence>
<feature type="compositionally biased region" description="Pro residues" evidence="2">
    <location>
        <begin position="1313"/>
        <end position="1322"/>
    </location>
</feature>
<accession>A0A3Q1C5N5</accession>
<feature type="compositionally biased region" description="Polar residues" evidence="2">
    <location>
        <begin position="1449"/>
        <end position="1466"/>
    </location>
</feature>
<feature type="compositionally biased region" description="Basic and acidic residues" evidence="2">
    <location>
        <begin position="1409"/>
        <end position="1444"/>
    </location>
</feature>
<dbReference type="PANTHER" id="PTHR15721">
    <property type="entry name" value="KIAA0586 PROTEIN"/>
    <property type="match status" value="1"/>
</dbReference>
<dbReference type="PANTHER" id="PTHR15721:SF2">
    <property type="entry name" value="PROTEIN TALPID3"/>
    <property type="match status" value="1"/>
</dbReference>
<dbReference type="GO" id="GO:0007224">
    <property type="term" value="P:smoothened signaling pathway"/>
    <property type="evidence" value="ECO:0007669"/>
    <property type="project" value="InterPro"/>
</dbReference>
<feature type="compositionally biased region" description="Low complexity" evidence="2">
    <location>
        <begin position="1323"/>
        <end position="1350"/>
    </location>
</feature>
<proteinExistence type="predicted"/>
<sequence>MLSRPGSGSLSGPVSPDQSSCSSETGSVLIRSTRALPRRHGAGAGNVQITVQKLREPPRVQAPLTGQRLRQKPEISDAKPAAADREPGPDLLTSRFEAGGRGVVLAALKQRSHSAPHRREVRVQMLDQLPLQTSADPQDAALSSQNATGVASVQREAELNSGRHGDASSAATTAAAVVAAAAPLIKAQSDMEARVSQLADRVEKLLQPERHGEGRGRSLSQQTLQQLETLQNQQLQLQSQLLESALRIVTGHAPTTSDLTAPGRPAHLQVTHLDAAANGRSSSATAASSAAVETVPVAMETCRRDRWPEQTRDEWYLRGASRVSAAERTHLHFSSNDSQEVVRRANEMLREMGRLKTEMKVLLTQPEDSLETSRPVPDHLQVQQNQHLTRLHQSHQNQTQQNQSKQNKPPKTQSQQNRSQQKQSQQVPSQSHQNQSQQIQFQQDQSQYKKSNQSQSQLSQYHQNQSNQNKSQQNQSQQKQSQQIPSQSHQNQSQQKKSQQNQFHYEKSQQNQSQPQLSQCHQNQSNQNQSQQNQSQQIQSQQHQSESHQDQSQQNNSQHNQSHSQLSQCLQNSSHQHQSQSKQTSSQDNHFTYKPSHFQQNQSQFLQSQSQQNQSQNYQEHHFRSEPSQFHQNQSHQHTSQQNQSHPLFHQIQPKQHQTHRAQSEQFQSVLVQRKPVVPSPLEEAGQVLRQVRRQKKVLEENLEALLRAKTGEVLHCQLEALAANRDWTEEVRIKKTVDACISTLTRDIQAEMSLEDAARCRATDAAVTSQSSAHPGKRKPLSMPRTAGSRPMAGRGSRGRTAGHKAGAEPDAASGRLMDSQQVGGESYLNRLYGRAPYEGQRRTLKKSPYLRLNSPASPLGRKPRPRLVESVRGVKLKSCKTQTSLAPPLNVAPPLSLSPGRRQHRHVFSSSHLTSGDPAVLSVTPAESFPVAVAIPLGRPRIDSSRRPRTVTSSPPAPPPEAAVVAIDDGSPEQQKQQLDEDEAPPPSNTVDIIERKSEEEEEEEEKEEENVFPGSDFLSVADVIQQEVSVEAEEEVLLDGGPSPPPVLYQGPAFPPQASSGLPAQDQVSVPGIEQQRDALETRLVEWVEQQLMSRIISDMYRPPQPDPAHNQHTDQSELEEGSVTSEIVEAAGGGGLQLFVDSNTSVDSDLIRQLVNEVLTETVGLMLGQRETGPGPGTAEQQQVKLAPLVLTPVPTPPPSPTQPSRETGPVTTPPPSEPTSPLNRESPQPITVPEPVATPPPSPEPGSPAAVQAPPPLTWGDAELPLDEERPEEHLDSPKQQLLMSVAEEEPPLSSPLPPPSLSTARSPSPPPEPEPASPSGGSESSSSSSISSSSTSTVTAGTEAALRHISEGEMLISLNQLAAMTEEEAVDSFSSSLQELQEMDLDPPSEGQIRGQDLLLINRMEERVTSRGERPQPGDSWGKEEEVSVGEVRDERPTKPHRTTNPSWQSQTSSPGQISQAADIGFEATNQSSVAVGNRLEPMETLTSDLSLTPPPHLEETNAAAQVVVKQLDSPTGKQEVDDRGRSRKLEVQLESFRPDESISGASDSSSDVF</sequence>
<name>A0A3Q1C5N5_AMPOC</name>
<feature type="compositionally biased region" description="Basic and acidic residues" evidence="2">
    <location>
        <begin position="155"/>
        <end position="166"/>
    </location>
</feature>
<dbReference type="InterPro" id="IPR029246">
    <property type="entry name" value="TALPID3"/>
</dbReference>
<feature type="compositionally biased region" description="Low complexity" evidence="2">
    <location>
        <begin position="1"/>
        <end position="16"/>
    </location>
</feature>
<dbReference type="OMA" id="TANRDYT"/>
<feature type="region of interest" description="Disordered" evidence="2">
    <location>
        <begin position="1103"/>
        <end position="1126"/>
    </location>
</feature>
<protein>
    <recommendedName>
        <fullName evidence="5">Protein TALPID3</fullName>
    </recommendedName>
</protein>
<feature type="compositionally biased region" description="Pro residues" evidence="2">
    <location>
        <begin position="1235"/>
        <end position="1251"/>
    </location>
</feature>